<feature type="transmembrane region" description="Helical" evidence="1">
    <location>
        <begin position="12"/>
        <end position="31"/>
    </location>
</feature>
<feature type="transmembrane region" description="Helical" evidence="1">
    <location>
        <begin position="79"/>
        <end position="101"/>
    </location>
</feature>
<accession>A0A3M7RF78</accession>
<organism evidence="2 3">
    <name type="scientific">Brachionus plicatilis</name>
    <name type="common">Marine rotifer</name>
    <name type="synonym">Brachionus muelleri</name>
    <dbReference type="NCBI Taxonomy" id="10195"/>
    <lineage>
        <taxon>Eukaryota</taxon>
        <taxon>Metazoa</taxon>
        <taxon>Spiralia</taxon>
        <taxon>Gnathifera</taxon>
        <taxon>Rotifera</taxon>
        <taxon>Eurotatoria</taxon>
        <taxon>Monogononta</taxon>
        <taxon>Pseudotrocha</taxon>
        <taxon>Ploima</taxon>
        <taxon>Brachionidae</taxon>
        <taxon>Brachionus</taxon>
    </lineage>
</organism>
<proteinExistence type="predicted"/>
<comment type="caution">
    <text evidence="2">The sequence shown here is derived from an EMBL/GenBank/DDBJ whole genome shotgun (WGS) entry which is preliminary data.</text>
</comment>
<name>A0A3M7RF78_BRAPC</name>
<dbReference type="EMBL" id="REGN01003521">
    <property type="protein sequence ID" value="RNA22170.1"/>
    <property type="molecule type" value="Genomic_DNA"/>
</dbReference>
<feature type="transmembrane region" description="Helical" evidence="1">
    <location>
        <begin position="37"/>
        <end position="58"/>
    </location>
</feature>
<keyword evidence="1" id="KW-0472">Membrane</keyword>
<keyword evidence="1" id="KW-1133">Transmembrane helix</keyword>
<evidence type="ECO:0000256" key="1">
    <source>
        <dbReference type="SAM" id="Phobius"/>
    </source>
</evidence>
<gene>
    <name evidence="2" type="ORF">BpHYR1_054537</name>
</gene>
<reference evidence="2 3" key="1">
    <citation type="journal article" date="2018" name="Sci. Rep.">
        <title>Genomic signatures of local adaptation to the degree of environmental predictability in rotifers.</title>
        <authorList>
            <person name="Franch-Gras L."/>
            <person name="Hahn C."/>
            <person name="Garcia-Roger E.M."/>
            <person name="Carmona M.J."/>
            <person name="Serra M."/>
            <person name="Gomez A."/>
        </authorList>
    </citation>
    <scope>NUCLEOTIDE SEQUENCE [LARGE SCALE GENOMIC DNA]</scope>
    <source>
        <strain evidence="2">HYR1</strain>
    </source>
</reference>
<dbReference type="AlphaFoldDB" id="A0A3M7RF78"/>
<dbReference type="Proteomes" id="UP000276133">
    <property type="component" value="Unassembled WGS sequence"/>
</dbReference>
<keyword evidence="1" id="KW-0812">Transmembrane</keyword>
<keyword evidence="3" id="KW-1185">Reference proteome</keyword>
<evidence type="ECO:0000313" key="3">
    <source>
        <dbReference type="Proteomes" id="UP000276133"/>
    </source>
</evidence>
<sequence length="151" mass="17987">MKKELITIVNFFKRLITIAFLASIFIILGTTYDYFNYFNFIFDYLIVLHFVLFFCAELHKTRRPFCNRNRKTNKTPIQIADVITVARFVCGIFKIISYQIFLKKHSFNIKNFKIKKKSLLVFEKLLIKNPFIMGSLKNDVMNPRLKKNITI</sequence>
<evidence type="ECO:0000313" key="2">
    <source>
        <dbReference type="EMBL" id="RNA22170.1"/>
    </source>
</evidence>
<protein>
    <submittedName>
        <fullName evidence="2">Uncharacterized protein</fullName>
    </submittedName>
</protein>